<evidence type="ECO:0000313" key="8">
    <source>
        <dbReference type="EMBL" id="CAF3823855.1"/>
    </source>
</evidence>
<evidence type="ECO:0000313" key="3">
    <source>
        <dbReference type="EMBL" id="CAF1620036.1"/>
    </source>
</evidence>
<evidence type="ECO:0000313" key="7">
    <source>
        <dbReference type="EMBL" id="CAF3817072.1"/>
    </source>
</evidence>
<evidence type="ECO:0000313" key="11">
    <source>
        <dbReference type="EMBL" id="CAF3995712.1"/>
    </source>
</evidence>
<dbReference type="Proteomes" id="UP000663866">
    <property type="component" value="Unassembled WGS sequence"/>
</dbReference>
<dbReference type="EMBL" id="CAJOBF010001924">
    <property type="protein sequence ID" value="CAF3995712.1"/>
    <property type="molecule type" value="Genomic_DNA"/>
</dbReference>
<protein>
    <submittedName>
        <fullName evidence="2">Uncharacterized protein</fullName>
    </submittedName>
</protein>
<dbReference type="AlphaFoldDB" id="A0A815E9H8"/>
<organism evidence="2 12">
    <name type="scientific">Rotaria magnacalcarata</name>
    <dbReference type="NCBI Taxonomy" id="392030"/>
    <lineage>
        <taxon>Eukaryota</taxon>
        <taxon>Metazoa</taxon>
        <taxon>Spiralia</taxon>
        <taxon>Gnathifera</taxon>
        <taxon>Rotifera</taxon>
        <taxon>Eurotatoria</taxon>
        <taxon>Bdelloidea</taxon>
        <taxon>Philodinida</taxon>
        <taxon>Philodinidae</taxon>
        <taxon>Rotaria</taxon>
    </lineage>
</organism>
<dbReference type="Proteomes" id="UP000663834">
    <property type="component" value="Unassembled WGS sequence"/>
</dbReference>
<feature type="transmembrane region" description="Helical" evidence="1">
    <location>
        <begin position="60"/>
        <end position="86"/>
    </location>
</feature>
<dbReference type="Proteomes" id="UP000663855">
    <property type="component" value="Unassembled WGS sequence"/>
</dbReference>
<evidence type="ECO:0000313" key="4">
    <source>
        <dbReference type="EMBL" id="CAF2092652.1"/>
    </source>
</evidence>
<dbReference type="Proteomes" id="UP000663887">
    <property type="component" value="Unassembled WGS sequence"/>
</dbReference>
<keyword evidence="1" id="KW-0472">Membrane</keyword>
<reference evidence="2" key="1">
    <citation type="submission" date="2021-02" db="EMBL/GenBank/DDBJ databases">
        <authorList>
            <person name="Nowell W R."/>
        </authorList>
    </citation>
    <scope>NUCLEOTIDE SEQUENCE</scope>
</reference>
<gene>
    <name evidence="7" type="ORF">BYL167_LOCUS3877</name>
    <name evidence="2" type="ORF">CJN711_LOCUS17302</name>
    <name evidence="8" type="ORF">GIL414_LOCUS2385</name>
    <name evidence="3" type="ORF">KQP761_LOCUS24542</name>
    <name evidence="4" type="ORF">MBJ925_LOCUS20759</name>
    <name evidence="9" type="ORF">OVN521_LOCUS7494</name>
    <name evidence="10" type="ORF">SMN809_LOCUS6901</name>
    <name evidence="11" type="ORF">UXM345_LOCUS15872</name>
    <name evidence="5" type="ORF">WKI299_LOCUS23711</name>
    <name evidence="6" type="ORF">XDN619_LOCUS24290</name>
</gene>
<evidence type="ECO:0000313" key="12">
    <source>
        <dbReference type="Proteomes" id="UP000663855"/>
    </source>
</evidence>
<dbReference type="Proteomes" id="UP000681720">
    <property type="component" value="Unassembled WGS sequence"/>
</dbReference>
<dbReference type="Proteomes" id="UP000676336">
    <property type="component" value="Unassembled WGS sequence"/>
</dbReference>
<dbReference type="OrthoDB" id="10015198at2759"/>
<evidence type="ECO:0000313" key="9">
    <source>
        <dbReference type="EMBL" id="CAF3863097.1"/>
    </source>
</evidence>
<evidence type="ECO:0000313" key="5">
    <source>
        <dbReference type="EMBL" id="CAF2117829.1"/>
    </source>
</evidence>
<comment type="caution">
    <text evidence="2">The sequence shown here is derived from an EMBL/GenBank/DDBJ whole genome shotgun (WGS) entry which is preliminary data.</text>
</comment>
<evidence type="ECO:0000313" key="6">
    <source>
        <dbReference type="EMBL" id="CAF2128759.1"/>
    </source>
</evidence>
<evidence type="ECO:0000313" key="10">
    <source>
        <dbReference type="EMBL" id="CAF3906151.1"/>
    </source>
</evidence>
<dbReference type="EMBL" id="CAJNOV010008030">
    <property type="protein sequence ID" value="CAF1308390.1"/>
    <property type="molecule type" value="Genomic_DNA"/>
</dbReference>
<dbReference type="EMBL" id="CAJOBG010000829">
    <property type="protein sequence ID" value="CAF3863097.1"/>
    <property type="molecule type" value="Genomic_DNA"/>
</dbReference>
<dbReference type="EMBL" id="CAJNRF010010173">
    <property type="protein sequence ID" value="CAF2117829.1"/>
    <property type="molecule type" value="Genomic_DNA"/>
</dbReference>
<evidence type="ECO:0000313" key="13">
    <source>
        <dbReference type="Proteomes" id="UP000663866"/>
    </source>
</evidence>
<dbReference type="EMBL" id="CAJNOW010013339">
    <property type="protein sequence ID" value="CAF1620036.1"/>
    <property type="molecule type" value="Genomic_DNA"/>
</dbReference>
<dbReference type="EMBL" id="CAJNRG010011099">
    <property type="protein sequence ID" value="CAF2128759.1"/>
    <property type="molecule type" value="Genomic_DNA"/>
</dbReference>
<keyword evidence="13" id="KW-1185">Reference proteome</keyword>
<keyword evidence="1" id="KW-1133">Transmembrane helix</keyword>
<dbReference type="Proteomes" id="UP000681967">
    <property type="component" value="Unassembled WGS sequence"/>
</dbReference>
<dbReference type="Proteomes" id="UP000663842">
    <property type="component" value="Unassembled WGS sequence"/>
</dbReference>
<dbReference type="EMBL" id="CAJOBI010001928">
    <property type="protein sequence ID" value="CAF3906151.1"/>
    <property type="molecule type" value="Genomic_DNA"/>
</dbReference>
<dbReference type="EMBL" id="CAJOBJ010000456">
    <property type="protein sequence ID" value="CAF3823855.1"/>
    <property type="molecule type" value="Genomic_DNA"/>
</dbReference>
<evidence type="ECO:0000313" key="2">
    <source>
        <dbReference type="EMBL" id="CAF1308390.1"/>
    </source>
</evidence>
<sequence>MNSFVATLAGLFLVYATVITTVYCVDLRQLDLSREEMIAITRDHRGRADPDAFLNGFFPVWAAIQFAIACSFFVIAVLSLLCYILGCRTPAEERIKRAK</sequence>
<dbReference type="EMBL" id="CAJOBH010000782">
    <property type="protein sequence ID" value="CAF3817072.1"/>
    <property type="molecule type" value="Genomic_DNA"/>
</dbReference>
<name>A0A815E9H8_9BILA</name>
<dbReference type="Proteomes" id="UP000663824">
    <property type="component" value="Unassembled WGS sequence"/>
</dbReference>
<dbReference type="EMBL" id="CAJNRE010010577">
    <property type="protein sequence ID" value="CAF2092652.1"/>
    <property type="molecule type" value="Genomic_DNA"/>
</dbReference>
<proteinExistence type="predicted"/>
<dbReference type="Proteomes" id="UP000663856">
    <property type="component" value="Unassembled WGS sequence"/>
</dbReference>
<evidence type="ECO:0000256" key="1">
    <source>
        <dbReference type="SAM" id="Phobius"/>
    </source>
</evidence>
<keyword evidence="1" id="KW-0812">Transmembrane</keyword>
<accession>A0A815E9H8</accession>